<dbReference type="GO" id="GO:0016020">
    <property type="term" value="C:membrane"/>
    <property type="evidence" value="ECO:0007669"/>
    <property type="project" value="UniProtKB-SubCell"/>
</dbReference>
<dbReference type="InterPro" id="IPR037272">
    <property type="entry name" value="SNS_sf"/>
</dbReference>
<keyword evidence="4 7" id="KW-1133">Transmembrane helix</keyword>
<reference evidence="8" key="1">
    <citation type="journal article" date="2019" name="Microbiol. Resour. Announc.">
        <title>Complete Genome Sequence of Rubrobacter xylanophilus Strain AA3-22, Isolated from Arima Onsen in Japan.</title>
        <authorList>
            <person name="Tomariguchi N."/>
            <person name="Miyazaki K."/>
        </authorList>
    </citation>
    <scope>NUCLEOTIDE SEQUENCE [LARGE SCALE GENOMIC DNA]</scope>
    <source>
        <strain evidence="8">AA3-22</strain>
    </source>
</reference>
<feature type="transmembrane region" description="Helical" evidence="7">
    <location>
        <begin position="342"/>
        <end position="364"/>
    </location>
</feature>
<sequence length="522" mass="56819">MREVFGSRFAFVAAAIGMAVGTGNIWRFPRVAAEWGGGSFLIALVLANLVWAIPILMAESFMGSRSRLGTIGAFREFMGRRFAWMGAYMGFVTIGILFYYSVVCGWAIRYFVYSLSGTISPGVDTRALWESFTGNPAQTILFHLIAITLVGAIVYRGLKGGFESILSVVIPALFVILAILMIRALTLPGAAEGLRYLFVPEWERLGNSQVWLQAFSQMAFSTGAGWGLYLTYAVYMREREDVGLNAAVLCAGNLLASLMAGTAVICTIFALRARGFAEEAFGAGNEGLAFIYFSRLLVEMPGGIVFAPLFYLALALAGLSSLIAMVELATRNVMDMGLDRHRAVGIVVAVAFVAGIPSAYSLTFLSNQDFVWGVGLLIGGLLAALAMMKYGVDRVRSEGGAGSSRFSALYRGLDLIRAELDATSDFRIGRWWPVCILLFPAMFAVLLGWWIYQAIFVFAPDTWWNPFETFSLATMLLQWVVLFVVLYALNDFFADRIGGGPMSGGRRPATDAGEPESGPQRA</sequence>
<keyword evidence="3 7" id="KW-0812">Transmembrane</keyword>
<accession>A0A510HL90</accession>
<dbReference type="PANTHER" id="PTHR42948:SF1">
    <property type="entry name" value="TRANSPORTER"/>
    <property type="match status" value="1"/>
</dbReference>
<feature type="transmembrane region" description="Helical" evidence="7">
    <location>
        <begin position="140"/>
        <end position="158"/>
    </location>
</feature>
<feature type="transmembrane region" description="Helical" evidence="7">
    <location>
        <begin position="370"/>
        <end position="388"/>
    </location>
</feature>
<keyword evidence="5 7" id="KW-0472">Membrane</keyword>
<feature type="transmembrane region" description="Helical" evidence="7">
    <location>
        <begin position="165"/>
        <end position="190"/>
    </location>
</feature>
<evidence type="ECO:0000256" key="7">
    <source>
        <dbReference type="SAM" id="Phobius"/>
    </source>
</evidence>
<feature type="transmembrane region" description="Helical" evidence="7">
    <location>
        <begin position="431"/>
        <end position="452"/>
    </location>
</feature>
<comment type="subcellular location">
    <subcellularLocation>
        <location evidence="1">Membrane</location>
        <topology evidence="1">Multi-pass membrane protein</topology>
    </subcellularLocation>
</comment>
<dbReference type="PROSITE" id="PS50267">
    <property type="entry name" value="NA_NEUROTRAN_SYMP_3"/>
    <property type="match status" value="1"/>
</dbReference>
<dbReference type="Proteomes" id="UP000318065">
    <property type="component" value="Chromosome"/>
</dbReference>
<dbReference type="RefSeq" id="WP_143528741.1">
    <property type="nucleotide sequence ID" value="NZ_AP019791.1"/>
</dbReference>
<protein>
    <submittedName>
        <fullName evidence="8">Sodium:calcium symporter</fullName>
    </submittedName>
</protein>
<dbReference type="OrthoDB" id="9762833at2"/>
<name>A0A510HL90_9ACTN</name>
<dbReference type="NCBIfam" id="NF037979">
    <property type="entry name" value="Na_transp"/>
    <property type="match status" value="1"/>
</dbReference>
<keyword evidence="2" id="KW-0813">Transport</keyword>
<evidence type="ECO:0000313" key="8">
    <source>
        <dbReference type="EMBL" id="BBL80769.1"/>
    </source>
</evidence>
<keyword evidence="9" id="KW-1185">Reference proteome</keyword>
<feature type="transmembrane region" description="Helical" evidence="7">
    <location>
        <begin position="210"/>
        <end position="235"/>
    </location>
</feature>
<feature type="transmembrane region" description="Helical" evidence="7">
    <location>
        <begin position="82"/>
        <end position="108"/>
    </location>
</feature>
<dbReference type="InterPro" id="IPR000175">
    <property type="entry name" value="Na/ntran_symport"/>
</dbReference>
<feature type="transmembrane region" description="Helical" evidence="7">
    <location>
        <begin position="309"/>
        <end position="330"/>
    </location>
</feature>
<evidence type="ECO:0000256" key="2">
    <source>
        <dbReference type="ARBA" id="ARBA00022448"/>
    </source>
</evidence>
<dbReference type="Pfam" id="PF00209">
    <property type="entry name" value="SNF"/>
    <property type="match status" value="2"/>
</dbReference>
<evidence type="ECO:0000256" key="4">
    <source>
        <dbReference type="ARBA" id="ARBA00022989"/>
    </source>
</evidence>
<dbReference type="PRINTS" id="PR00176">
    <property type="entry name" value="NANEUSMPORT"/>
</dbReference>
<gene>
    <name evidence="8" type="ORF">RxyAA322_26230</name>
</gene>
<feature type="transmembrane region" description="Helical" evidence="7">
    <location>
        <begin position="472"/>
        <end position="489"/>
    </location>
</feature>
<evidence type="ECO:0000313" key="9">
    <source>
        <dbReference type="Proteomes" id="UP000318065"/>
    </source>
</evidence>
<feature type="region of interest" description="Disordered" evidence="6">
    <location>
        <begin position="503"/>
        <end position="522"/>
    </location>
</feature>
<dbReference type="CDD" id="cd10336">
    <property type="entry name" value="SLC6sbd_Tyt1-Like"/>
    <property type="match status" value="1"/>
</dbReference>
<dbReference type="AlphaFoldDB" id="A0A510HL90"/>
<organism evidence="8 9">
    <name type="scientific">Rubrobacter xylanophilus</name>
    <dbReference type="NCBI Taxonomy" id="49319"/>
    <lineage>
        <taxon>Bacteria</taxon>
        <taxon>Bacillati</taxon>
        <taxon>Actinomycetota</taxon>
        <taxon>Rubrobacteria</taxon>
        <taxon>Rubrobacterales</taxon>
        <taxon>Rubrobacteraceae</taxon>
        <taxon>Rubrobacter</taxon>
    </lineage>
</organism>
<feature type="transmembrane region" description="Helical" evidence="7">
    <location>
        <begin position="40"/>
        <end position="61"/>
    </location>
</feature>
<dbReference type="InterPro" id="IPR047218">
    <property type="entry name" value="YocR/YhdH-like"/>
</dbReference>
<dbReference type="EMBL" id="AP019791">
    <property type="protein sequence ID" value="BBL80769.1"/>
    <property type="molecule type" value="Genomic_DNA"/>
</dbReference>
<dbReference type="SUPFAM" id="SSF161070">
    <property type="entry name" value="SNF-like"/>
    <property type="match status" value="1"/>
</dbReference>
<evidence type="ECO:0000256" key="3">
    <source>
        <dbReference type="ARBA" id="ARBA00022692"/>
    </source>
</evidence>
<feature type="transmembrane region" description="Helical" evidence="7">
    <location>
        <begin position="247"/>
        <end position="271"/>
    </location>
</feature>
<evidence type="ECO:0000256" key="6">
    <source>
        <dbReference type="SAM" id="MobiDB-lite"/>
    </source>
</evidence>
<feature type="transmembrane region" description="Helical" evidence="7">
    <location>
        <begin position="9"/>
        <end position="28"/>
    </location>
</feature>
<proteinExistence type="predicted"/>
<evidence type="ECO:0000256" key="5">
    <source>
        <dbReference type="ARBA" id="ARBA00023136"/>
    </source>
</evidence>
<evidence type="ECO:0000256" key="1">
    <source>
        <dbReference type="ARBA" id="ARBA00004141"/>
    </source>
</evidence>
<dbReference type="PANTHER" id="PTHR42948">
    <property type="entry name" value="TRANSPORTER"/>
    <property type="match status" value="1"/>
</dbReference>